<evidence type="ECO:0000313" key="1">
    <source>
        <dbReference type="Proteomes" id="UP000790787"/>
    </source>
</evidence>
<reference evidence="1" key="1">
    <citation type="journal article" date="2014" name="Nat. Commun.">
        <title>The tobacco genome sequence and its comparison with those of tomato and potato.</title>
        <authorList>
            <person name="Sierro N."/>
            <person name="Battey J.N."/>
            <person name="Ouadi S."/>
            <person name="Bakaher N."/>
            <person name="Bovet L."/>
            <person name="Willig A."/>
            <person name="Goepfert S."/>
            <person name="Peitsch M.C."/>
            <person name="Ivanov N.V."/>
        </authorList>
    </citation>
    <scope>NUCLEOTIDE SEQUENCE [LARGE SCALE GENOMIC DNA]</scope>
</reference>
<evidence type="ECO:0000313" key="2">
    <source>
        <dbReference type="RefSeq" id="XP_075099414.1"/>
    </source>
</evidence>
<dbReference type="RefSeq" id="XP_075099414.1">
    <property type="nucleotide sequence ID" value="XM_075243313.1"/>
</dbReference>
<proteinExistence type="predicted"/>
<accession>A0AC58TQA8</accession>
<reference evidence="2" key="2">
    <citation type="submission" date="2025-08" db="UniProtKB">
        <authorList>
            <consortium name="RefSeq"/>
        </authorList>
    </citation>
    <scope>IDENTIFICATION</scope>
    <source>
        <tissue evidence="2">Leaf</tissue>
    </source>
</reference>
<gene>
    <name evidence="2" type="primary">LOC142176197</name>
</gene>
<name>A0AC58TQA8_TOBAC</name>
<protein>
    <submittedName>
        <fullName evidence="2">Uncharacterized protein LOC142176197</fullName>
    </submittedName>
</protein>
<dbReference type="Proteomes" id="UP000790787">
    <property type="component" value="Chromosome 22"/>
</dbReference>
<organism evidence="1 2">
    <name type="scientific">Nicotiana tabacum</name>
    <name type="common">Common tobacco</name>
    <dbReference type="NCBI Taxonomy" id="4097"/>
    <lineage>
        <taxon>Eukaryota</taxon>
        <taxon>Viridiplantae</taxon>
        <taxon>Streptophyta</taxon>
        <taxon>Embryophyta</taxon>
        <taxon>Tracheophyta</taxon>
        <taxon>Spermatophyta</taxon>
        <taxon>Magnoliopsida</taxon>
        <taxon>eudicotyledons</taxon>
        <taxon>Gunneridae</taxon>
        <taxon>Pentapetalae</taxon>
        <taxon>asterids</taxon>
        <taxon>lamiids</taxon>
        <taxon>Solanales</taxon>
        <taxon>Solanaceae</taxon>
        <taxon>Nicotianoideae</taxon>
        <taxon>Nicotianeae</taxon>
        <taxon>Nicotiana</taxon>
    </lineage>
</organism>
<keyword evidence="1" id="KW-1185">Reference proteome</keyword>
<sequence>MAIFTDGVETFVEVFTDDLLIFGSSYDYCLKNLANVLEQCEETISVLNWEKFHFTVQEDIVLGHIVSSSDIEVHKTKVDPVAKFPPPISMKGVRSFLGYVNYPTTKNEFFAVLWAFEKFLAYLVGTKVIVYNGGNQEFDVDIQDQKGIENQVFDHMSLLHIEEGGQIKETFPDKQLVSINHDPALWYGYYVNYLVTGVFPPKIQAEARKRFLNNVNIYYWNEPFL</sequence>